<reference evidence="2" key="1">
    <citation type="submission" date="2022-10" db="EMBL/GenBank/DDBJ databases">
        <title>Genome assembly of Pristionchus species.</title>
        <authorList>
            <person name="Yoshida K."/>
            <person name="Sommer R.J."/>
        </authorList>
    </citation>
    <scope>NUCLEOTIDE SEQUENCE [LARGE SCALE GENOMIC DNA]</scope>
    <source>
        <strain evidence="2">RS5460</strain>
    </source>
</reference>
<evidence type="ECO:0000313" key="2">
    <source>
        <dbReference type="Proteomes" id="UP001328107"/>
    </source>
</evidence>
<organism evidence="1 2">
    <name type="scientific">Pristionchus mayeri</name>
    <dbReference type="NCBI Taxonomy" id="1317129"/>
    <lineage>
        <taxon>Eukaryota</taxon>
        <taxon>Metazoa</taxon>
        <taxon>Ecdysozoa</taxon>
        <taxon>Nematoda</taxon>
        <taxon>Chromadorea</taxon>
        <taxon>Rhabditida</taxon>
        <taxon>Rhabditina</taxon>
        <taxon>Diplogasteromorpha</taxon>
        <taxon>Diplogasteroidea</taxon>
        <taxon>Neodiplogasteridae</taxon>
        <taxon>Pristionchus</taxon>
    </lineage>
</organism>
<name>A0AAN5CVP8_9BILA</name>
<gene>
    <name evidence="1" type="ORF">PMAYCL1PPCAC_21097</name>
</gene>
<dbReference type="EMBL" id="BTRK01000005">
    <property type="protein sequence ID" value="GMR50902.1"/>
    <property type="molecule type" value="Genomic_DNA"/>
</dbReference>
<keyword evidence="2" id="KW-1185">Reference proteome</keyword>
<feature type="non-terminal residue" evidence="1">
    <location>
        <position position="88"/>
    </location>
</feature>
<protein>
    <submittedName>
        <fullName evidence="1">Uncharacterized protein</fullName>
    </submittedName>
</protein>
<comment type="caution">
    <text evidence="1">The sequence shown here is derived from an EMBL/GenBank/DDBJ whole genome shotgun (WGS) entry which is preliminary data.</text>
</comment>
<feature type="non-terminal residue" evidence="1">
    <location>
        <position position="1"/>
    </location>
</feature>
<accession>A0AAN5CVP8</accession>
<sequence>SVESTNLQHALLCDFHAPVGKRRLYSYAILTPLDVALFRYRDAVTGQLQHRAVEDLVEGRVALSRTGYQPLLADERHERALRGRDLVL</sequence>
<evidence type="ECO:0000313" key="1">
    <source>
        <dbReference type="EMBL" id="GMR50902.1"/>
    </source>
</evidence>
<proteinExistence type="predicted"/>
<dbReference type="Proteomes" id="UP001328107">
    <property type="component" value="Unassembled WGS sequence"/>
</dbReference>
<dbReference type="AlphaFoldDB" id="A0AAN5CVP8"/>